<dbReference type="STRING" id="1850517.A8708_26990"/>
<proteinExistence type="predicted"/>
<dbReference type="RefSeq" id="WP_068663793.1">
    <property type="nucleotide sequence ID" value="NZ_LYPB01000060.1"/>
</dbReference>
<dbReference type="AlphaFoldDB" id="A0A198AD36"/>
<evidence type="ECO:0000313" key="2">
    <source>
        <dbReference type="Proteomes" id="UP000078454"/>
    </source>
</evidence>
<reference evidence="1 2" key="1">
    <citation type="submission" date="2016-05" db="EMBL/GenBank/DDBJ databases">
        <title>Paenibacillus sp. 1ZS3-15 nov., isolated from the rhizosphere soil.</title>
        <authorList>
            <person name="Zhang X.X."/>
            <person name="Zhang J."/>
        </authorList>
    </citation>
    <scope>NUCLEOTIDE SEQUENCE [LARGE SCALE GENOMIC DNA]</scope>
    <source>
        <strain evidence="1 2">1ZS3-15</strain>
    </source>
</reference>
<dbReference type="EMBL" id="LYPB01000060">
    <property type="protein sequence ID" value="OAS18981.1"/>
    <property type="molecule type" value="Genomic_DNA"/>
</dbReference>
<accession>A0A198AD36</accession>
<protein>
    <submittedName>
        <fullName evidence="1">Uncharacterized protein</fullName>
    </submittedName>
</protein>
<comment type="caution">
    <text evidence="1">The sequence shown here is derived from an EMBL/GenBank/DDBJ whole genome shotgun (WGS) entry which is preliminary data.</text>
</comment>
<dbReference type="Proteomes" id="UP000078454">
    <property type="component" value="Unassembled WGS sequence"/>
</dbReference>
<gene>
    <name evidence="1" type="ORF">A8708_26990</name>
</gene>
<evidence type="ECO:0000313" key="1">
    <source>
        <dbReference type="EMBL" id="OAS18981.1"/>
    </source>
</evidence>
<dbReference type="OrthoDB" id="2545093at2"/>
<keyword evidence="2" id="KW-1185">Reference proteome</keyword>
<organism evidence="1 2">
    <name type="scientific">Paenibacillus oryzisoli</name>
    <dbReference type="NCBI Taxonomy" id="1850517"/>
    <lineage>
        <taxon>Bacteria</taxon>
        <taxon>Bacillati</taxon>
        <taxon>Bacillota</taxon>
        <taxon>Bacilli</taxon>
        <taxon>Bacillales</taxon>
        <taxon>Paenibacillaceae</taxon>
        <taxon>Paenibacillus</taxon>
    </lineage>
</organism>
<name>A0A198AD36_9BACL</name>
<sequence>MEINSSWQSTNDLLSLKFTTLTASLEGVLYAGTEGHGVVQFSPLRSWESASEGLPDKVHVYRLDWVESQLFASTSHGLYHFEDEVWQQTSVTDSCYAAIGWGDRFVLTENGLLCGNDDDWLPLAYRGKKTFDLLVTPHFIFLGYEDGVAFYDLFTGNWCSMPLHQAVTSLAVFNTKLVGTTERGGLVVGNKNGGFNQHRFEGMFLNRLVTHRGEVYACANSGLYKLIEIRGNVVLHALNAQAEVTDLLIWRDMMVISTKDSGIKYKHADKTGFQTVL</sequence>